<dbReference type="PANTHER" id="PTHR47975">
    <property type="entry name" value="S-LOCUS LECTIN KINASE FAMILY PROTEIN"/>
    <property type="match status" value="1"/>
</dbReference>
<comment type="caution">
    <text evidence="2">The sequence shown here is derived from an EMBL/GenBank/DDBJ whole genome shotgun (WGS) entry which is preliminary data.</text>
</comment>
<accession>A0A397JUS1</accession>
<evidence type="ECO:0000259" key="1">
    <source>
        <dbReference type="PROSITE" id="PS50011"/>
    </source>
</evidence>
<gene>
    <name evidence="2" type="ORF">Glove_21g178</name>
</gene>
<evidence type="ECO:0000313" key="2">
    <source>
        <dbReference type="EMBL" id="RHZ88623.1"/>
    </source>
</evidence>
<sequence>MSNEHLKLFYSNYGISKDPKIDEYMMTYILHGDFHPGNILLNDKIPKIEMFDCLHISDFGLSKIVGQSLENSNMSNVFGVLPYIAPEVLCGEENTKAVDLYKYAMDYHQKIPFHTPKLIIGIIMRCWDARVTHRPTFKELYKELDK</sequence>
<evidence type="ECO:0000313" key="3">
    <source>
        <dbReference type="Proteomes" id="UP000266861"/>
    </source>
</evidence>
<feature type="domain" description="Protein kinase" evidence="1">
    <location>
        <begin position="1"/>
        <end position="146"/>
    </location>
</feature>
<protein>
    <recommendedName>
        <fullName evidence="1">Protein kinase domain-containing protein</fullName>
    </recommendedName>
</protein>
<dbReference type="AlphaFoldDB" id="A0A397JUS1"/>
<dbReference type="Gene3D" id="1.10.510.10">
    <property type="entry name" value="Transferase(Phosphotransferase) domain 1"/>
    <property type="match status" value="1"/>
</dbReference>
<reference evidence="2 3" key="1">
    <citation type="submission" date="2018-08" db="EMBL/GenBank/DDBJ databases">
        <title>Genome and evolution of the arbuscular mycorrhizal fungus Diversispora epigaea (formerly Glomus versiforme) and its bacterial endosymbionts.</title>
        <authorList>
            <person name="Sun X."/>
            <person name="Fei Z."/>
            <person name="Harrison M."/>
        </authorList>
    </citation>
    <scope>NUCLEOTIDE SEQUENCE [LARGE SCALE GENOMIC DNA]</scope>
    <source>
        <strain evidence="2 3">IT104</strain>
    </source>
</reference>
<dbReference type="GO" id="GO:0004672">
    <property type="term" value="F:protein kinase activity"/>
    <property type="evidence" value="ECO:0007669"/>
    <property type="project" value="InterPro"/>
</dbReference>
<organism evidence="2 3">
    <name type="scientific">Diversispora epigaea</name>
    <dbReference type="NCBI Taxonomy" id="1348612"/>
    <lineage>
        <taxon>Eukaryota</taxon>
        <taxon>Fungi</taxon>
        <taxon>Fungi incertae sedis</taxon>
        <taxon>Mucoromycota</taxon>
        <taxon>Glomeromycotina</taxon>
        <taxon>Glomeromycetes</taxon>
        <taxon>Diversisporales</taxon>
        <taxon>Diversisporaceae</taxon>
        <taxon>Diversispora</taxon>
    </lineage>
</organism>
<dbReference type="PANTHER" id="PTHR47975:SF33">
    <property type="entry name" value="RECEPTOR-LIKE SERINE_THREONINE-PROTEIN KINASE"/>
    <property type="match status" value="1"/>
</dbReference>
<dbReference type="GO" id="GO:0005524">
    <property type="term" value="F:ATP binding"/>
    <property type="evidence" value="ECO:0007669"/>
    <property type="project" value="InterPro"/>
</dbReference>
<dbReference type="Pfam" id="PF00069">
    <property type="entry name" value="Pkinase"/>
    <property type="match status" value="1"/>
</dbReference>
<dbReference type="InterPro" id="IPR000719">
    <property type="entry name" value="Prot_kinase_dom"/>
</dbReference>
<dbReference type="SUPFAM" id="SSF56112">
    <property type="entry name" value="Protein kinase-like (PK-like)"/>
    <property type="match status" value="1"/>
</dbReference>
<dbReference type="OrthoDB" id="1924919at2759"/>
<keyword evidence="3" id="KW-1185">Reference proteome</keyword>
<dbReference type="STRING" id="1348612.A0A397JUS1"/>
<dbReference type="Proteomes" id="UP000266861">
    <property type="component" value="Unassembled WGS sequence"/>
</dbReference>
<dbReference type="EMBL" id="PQFF01000019">
    <property type="protein sequence ID" value="RHZ88623.1"/>
    <property type="molecule type" value="Genomic_DNA"/>
</dbReference>
<dbReference type="InterPro" id="IPR011009">
    <property type="entry name" value="Kinase-like_dom_sf"/>
</dbReference>
<dbReference type="PROSITE" id="PS50011">
    <property type="entry name" value="PROTEIN_KINASE_DOM"/>
    <property type="match status" value="1"/>
</dbReference>
<name>A0A397JUS1_9GLOM</name>
<proteinExistence type="predicted"/>